<reference evidence="2 3" key="1">
    <citation type="submission" date="2017-10" db="EMBL/GenBank/DDBJ databases">
        <title>Comparative genomics in systemic dimorphic fungi from Ajellomycetaceae.</title>
        <authorList>
            <person name="Munoz J.F."/>
            <person name="Mcewen J.G."/>
            <person name="Clay O.K."/>
            <person name="Cuomo C.A."/>
        </authorList>
    </citation>
    <scope>NUCLEOTIDE SEQUENCE [LARGE SCALE GENOMIC DNA]</scope>
    <source>
        <strain evidence="2 3">UAMH5409</strain>
    </source>
</reference>
<feature type="region of interest" description="Disordered" evidence="1">
    <location>
        <begin position="1"/>
        <end position="24"/>
    </location>
</feature>
<dbReference type="AlphaFoldDB" id="A0A2B7WNI6"/>
<dbReference type="STRING" id="1447875.A0A2B7WNI6"/>
<evidence type="ECO:0000313" key="2">
    <source>
        <dbReference type="EMBL" id="PGG98061.1"/>
    </source>
</evidence>
<keyword evidence="3" id="KW-1185">Reference proteome</keyword>
<proteinExistence type="predicted"/>
<dbReference type="EMBL" id="PDNB01000233">
    <property type="protein sequence ID" value="PGG98061.1"/>
    <property type="molecule type" value="Genomic_DNA"/>
</dbReference>
<organism evidence="2 3">
    <name type="scientific">Helicocarpus griseus UAMH5409</name>
    <dbReference type="NCBI Taxonomy" id="1447875"/>
    <lineage>
        <taxon>Eukaryota</taxon>
        <taxon>Fungi</taxon>
        <taxon>Dikarya</taxon>
        <taxon>Ascomycota</taxon>
        <taxon>Pezizomycotina</taxon>
        <taxon>Eurotiomycetes</taxon>
        <taxon>Eurotiomycetidae</taxon>
        <taxon>Onygenales</taxon>
        <taxon>Ajellomycetaceae</taxon>
        <taxon>Helicocarpus</taxon>
    </lineage>
</organism>
<name>A0A2B7WNI6_9EURO</name>
<dbReference type="Proteomes" id="UP000223968">
    <property type="component" value="Unassembled WGS sequence"/>
</dbReference>
<protein>
    <submittedName>
        <fullName evidence="2">Uncharacterized protein</fullName>
    </submittedName>
</protein>
<sequence length="154" mass="17196">MHGDKLKFENMTLPSEPISSPGPIVSSENQLKALIVTQVKNRIRHALRSTFNGLGNRQLEGLQELTRVSYGEGEGAKIINNYKPDASFFDETVPATTSWNRAPVPIRRRDNDGNLDLVHPISWDTRGGPGKWNILCWTSNLYITSHIFAQAQPA</sequence>
<evidence type="ECO:0000313" key="3">
    <source>
        <dbReference type="Proteomes" id="UP000223968"/>
    </source>
</evidence>
<gene>
    <name evidence="2" type="ORF">AJ79_08993</name>
</gene>
<accession>A0A2B7WNI6</accession>
<comment type="caution">
    <text evidence="2">The sequence shown here is derived from an EMBL/GenBank/DDBJ whole genome shotgun (WGS) entry which is preliminary data.</text>
</comment>
<evidence type="ECO:0000256" key="1">
    <source>
        <dbReference type="SAM" id="MobiDB-lite"/>
    </source>
</evidence>